<dbReference type="Pfam" id="PF20107">
    <property type="entry name" value="DUF6497"/>
    <property type="match status" value="1"/>
</dbReference>
<name>A0A2K8KAT1_9RHOB</name>
<dbReference type="Proteomes" id="UP000228948">
    <property type="component" value="Chromosome"/>
</dbReference>
<accession>A0A2K8KAT1</accession>
<dbReference type="EMBL" id="CP024899">
    <property type="protein sequence ID" value="ATX66547.1"/>
    <property type="molecule type" value="Genomic_DNA"/>
</dbReference>
<evidence type="ECO:0000256" key="1">
    <source>
        <dbReference type="SAM" id="SignalP"/>
    </source>
</evidence>
<dbReference type="OrthoDB" id="7862028at2"/>
<protein>
    <submittedName>
        <fullName evidence="2">Uncharacterized protein</fullName>
    </submittedName>
</protein>
<feature type="signal peptide" evidence="1">
    <location>
        <begin position="1"/>
        <end position="22"/>
    </location>
</feature>
<dbReference type="InterPro" id="IPR045467">
    <property type="entry name" value="DUF6497"/>
</dbReference>
<organism evidence="2 3">
    <name type="scientific">Roseinatronobacter bogoriensis subsp. barguzinensis</name>
    <dbReference type="NCBI Taxonomy" id="441209"/>
    <lineage>
        <taxon>Bacteria</taxon>
        <taxon>Pseudomonadati</taxon>
        <taxon>Pseudomonadota</taxon>
        <taxon>Alphaproteobacteria</taxon>
        <taxon>Rhodobacterales</taxon>
        <taxon>Paracoccaceae</taxon>
        <taxon>Roseinatronobacter</taxon>
    </lineage>
</organism>
<dbReference type="AlphaFoldDB" id="A0A2K8KAT1"/>
<dbReference type="RefSeq" id="WP_071481043.1">
    <property type="nucleotide sequence ID" value="NZ_CP024899.1"/>
</dbReference>
<gene>
    <name evidence="2" type="ORF">BG454_12585</name>
</gene>
<evidence type="ECO:0000313" key="2">
    <source>
        <dbReference type="EMBL" id="ATX66547.1"/>
    </source>
</evidence>
<keyword evidence="1" id="KW-0732">Signal</keyword>
<sequence length="143" mass="16260">MKVLKRAAIPIACVCWSGLGAAQGAPLVLPSGIEARFHDTIWDEDLSAVRLRYVVPQLSEPESVYQADALRVFDDMQWLCETQMSNLFDSWVAVQDEGWDVVVVTLMDRPIEFGERDAETIQLFEWFAVTMDGCEPEMDDYHD</sequence>
<evidence type="ECO:0000313" key="3">
    <source>
        <dbReference type="Proteomes" id="UP000228948"/>
    </source>
</evidence>
<feature type="chain" id="PRO_5014797679" evidence="1">
    <location>
        <begin position="23"/>
        <end position="143"/>
    </location>
</feature>
<dbReference type="KEGG" id="rbg:BG454_12585"/>
<reference evidence="2 3" key="1">
    <citation type="submission" date="2017-11" db="EMBL/GenBank/DDBJ databases">
        <title>Revised Sequence and Annotation of the Rhodobaca barguzinensis strain alga05 Genome.</title>
        <authorList>
            <person name="Kopejtka K."/>
            <person name="Tomasch J.M."/>
            <person name="Bunk B."/>
            <person name="Koblizek M."/>
        </authorList>
    </citation>
    <scope>NUCLEOTIDE SEQUENCE [LARGE SCALE GENOMIC DNA]</scope>
    <source>
        <strain evidence="3">alga05</strain>
    </source>
</reference>
<proteinExistence type="predicted"/>
<dbReference type="STRING" id="441209.GCA_001870665_02298"/>
<keyword evidence="3" id="KW-1185">Reference proteome</keyword>